<dbReference type="KEGG" id="yli:2910463"/>
<feature type="compositionally biased region" description="Low complexity" evidence="1">
    <location>
        <begin position="351"/>
        <end position="369"/>
    </location>
</feature>
<dbReference type="Proteomes" id="UP000182444">
    <property type="component" value="Chromosome 1D"/>
</dbReference>
<accession>A0A1D8NCS8</accession>
<evidence type="ECO:0000313" key="3">
    <source>
        <dbReference type="Proteomes" id="UP000182444"/>
    </source>
</evidence>
<dbReference type="VEuPathDB" id="FungiDB:YALI1_D01796g"/>
<reference evidence="2 3" key="1">
    <citation type="journal article" date="2016" name="PLoS ONE">
        <title>Sequence Assembly of Yarrowia lipolytica Strain W29/CLIB89 Shows Transposable Element Diversity.</title>
        <authorList>
            <person name="Magnan C."/>
            <person name="Yu J."/>
            <person name="Chang I."/>
            <person name="Jahn E."/>
            <person name="Kanomata Y."/>
            <person name="Wu J."/>
            <person name="Zeller M."/>
            <person name="Oakes M."/>
            <person name="Baldi P."/>
            <person name="Sandmeyer S."/>
        </authorList>
    </citation>
    <scope>NUCLEOTIDE SEQUENCE [LARGE SCALE GENOMIC DNA]</scope>
    <source>
        <strain evidence="3">CLIB89(W29)</strain>
    </source>
</reference>
<feature type="compositionally biased region" description="Low complexity" evidence="1">
    <location>
        <begin position="67"/>
        <end position="83"/>
    </location>
</feature>
<dbReference type="eggNOG" id="ENOG502SFF8">
    <property type="taxonomic scope" value="Eukaryota"/>
</dbReference>
<feature type="compositionally biased region" description="Basic residues" evidence="1">
    <location>
        <begin position="1"/>
        <end position="12"/>
    </location>
</feature>
<feature type="compositionally biased region" description="Low complexity" evidence="1">
    <location>
        <begin position="406"/>
        <end position="426"/>
    </location>
</feature>
<dbReference type="RefSeq" id="XP_502290.3">
    <property type="nucleotide sequence ID" value="XM_502290.3"/>
</dbReference>
<feature type="compositionally biased region" description="Polar residues" evidence="1">
    <location>
        <begin position="84"/>
        <end position="135"/>
    </location>
</feature>
<proteinExistence type="predicted"/>
<dbReference type="GeneID" id="2910463"/>
<feature type="compositionally biased region" description="Low complexity" evidence="1">
    <location>
        <begin position="433"/>
        <end position="453"/>
    </location>
</feature>
<dbReference type="EMBL" id="CP017556">
    <property type="protein sequence ID" value="AOW03432.1"/>
    <property type="molecule type" value="Genomic_DNA"/>
</dbReference>
<gene>
    <name evidence="2" type="ORF">YALI1_D01796g</name>
</gene>
<feature type="compositionally biased region" description="Basic and acidic residues" evidence="1">
    <location>
        <begin position="263"/>
        <end position="272"/>
    </location>
</feature>
<feature type="compositionally biased region" description="Polar residues" evidence="1">
    <location>
        <begin position="454"/>
        <end position="468"/>
    </location>
</feature>
<evidence type="ECO:0000256" key="1">
    <source>
        <dbReference type="SAM" id="MobiDB-lite"/>
    </source>
</evidence>
<dbReference type="AlphaFoldDB" id="A0A1D8NCS8"/>
<feature type="compositionally biased region" description="Polar residues" evidence="1">
    <location>
        <begin position="207"/>
        <end position="220"/>
    </location>
</feature>
<feature type="region of interest" description="Disordered" evidence="1">
    <location>
        <begin position="347"/>
        <end position="469"/>
    </location>
</feature>
<feature type="region of interest" description="Disordered" evidence="1">
    <location>
        <begin position="1"/>
        <end position="135"/>
    </location>
</feature>
<evidence type="ECO:0000313" key="2">
    <source>
        <dbReference type="EMBL" id="AOW03432.1"/>
    </source>
</evidence>
<feature type="compositionally biased region" description="Low complexity" evidence="1">
    <location>
        <begin position="278"/>
        <end position="292"/>
    </location>
</feature>
<dbReference type="VEuPathDB" id="FungiDB:YALI0_D01529g"/>
<feature type="region of interest" description="Disordered" evidence="1">
    <location>
        <begin position="202"/>
        <end position="221"/>
    </location>
</feature>
<feature type="region of interest" description="Disordered" evidence="1">
    <location>
        <begin position="177"/>
        <end position="196"/>
    </location>
</feature>
<name>A0A1D8NCS8_YARLL</name>
<sequence>MTTPKNKRKFGWMKRLVNGGKEGELSRTDNTNTGGSNTGSTKENVGIASAQPMTFDTPLEDVPQLNQPTQPTHSQSSQQTETQANHVTQTGSNHAQNTDYDNSYGTSYNADNSEMNSGSDSENGSVYSQPSNNNAADFYGQMYDVHNSSQLYPSRMDNSSTEGIKSVRDNHSMRSGSVLTDMANHPAGSTIGSPRSIAKSVGWHSVGSRSPKSIKSTDSLKSGIVGNSWRRRDYYKFLTDEDDDGSSITGDNHEGGPSSSHHVRIDSDRLDSRGSGTHPHSPLAQSHSSSSLMFDAPSSPQVHDEHLPSSSTAPHHHSNLADSMVVAEDYQQSNVSSSALHGLGVSMEGLNVNDDNSNNSNNSISESSSTEGAEQDGPSTAGSSARGIRNGSHHSIDHNDNGNATSSHYNNNGNGHGNSNYNGSYNVNTNPNAAARSTSYSSSLSTSGFASPSIMSQNSDGASTSYTVPSGMHHVQLQPQQHQGHHHGQQNLQVNTVPNLDNASIITLASSSKRRRRRSVDTMASTRGIAPASLYVNRSVESLPMDTDTETNHSVER</sequence>
<organism evidence="2 3">
    <name type="scientific">Yarrowia lipolytica</name>
    <name type="common">Candida lipolytica</name>
    <dbReference type="NCBI Taxonomy" id="4952"/>
    <lineage>
        <taxon>Eukaryota</taxon>
        <taxon>Fungi</taxon>
        <taxon>Dikarya</taxon>
        <taxon>Ascomycota</taxon>
        <taxon>Saccharomycotina</taxon>
        <taxon>Dipodascomycetes</taxon>
        <taxon>Dipodascales</taxon>
        <taxon>Dipodascales incertae sedis</taxon>
        <taxon>Yarrowia</taxon>
    </lineage>
</organism>
<feature type="compositionally biased region" description="Low complexity" evidence="1">
    <location>
        <begin position="28"/>
        <end position="41"/>
    </location>
</feature>
<protein>
    <submittedName>
        <fullName evidence="2">Uncharacterized protein</fullName>
    </submittedName>
</protein>
<feature type="region of interest" description="Disordered" evidence="1">
    <location>
        <begin position="241"/>
        <end position="317"/>
    </location>
</feature>
<feature type="region of interest" description="Disordered" evidence="1">
    <location>
        <begin position="150"/>
        <end position="169"/>
    </location>
</feature>
<feature type="compositionally biased region" description="Polar residues" evidence="1">
    <location>
        <begin position="150"/>
        <end position="163"/>
    </location>
</feature>